<reference evidence="2" key="1">
    <citation type="submission" date="2018-05" db="EMBL/GenBank/DDBJ databases">
        <authorList>
            <person name="Lanie J.A."/>
            <person name="Ng W.-L."/>
            <person name="Kazmierczak K.M."/>
            <person name="Andrzejewski T.M."/>
            <person name="Davidsen T.M."/>
            <person name="Wayne K.J."/>
            <person name="Tettelin H."/>
            <person name="Glass J.I."/>
            <person name="Rusch D."/>
            <person name="Podicherti R."/>
            <person name="Tsui H.-C.T."/>
            <person name="Winkler M.E."/>
        </authorList>
    </citation>
    <scope>NUCLEOTIDE SEQUENCE</scope>
</reference>
<accession>A0A383B9N0</accession>
<name>A0A383B9N0_9ZZZZ</name>
<dbReference type="SUPFAM" id="SSF63882">
    <property type="entry name" value="MoeA N-terminal region -like"/>
    <property type="match status" value="1"/>
</dbReference>
<dbReference type="GO" id="GO:0005737">
    <property type="term" value="C:cytoplasm"/>
    <property type="evidence" value="ECO:0007669"/>
    <property type="project" value="TreeGrafter"/>
</dbReference>
<feature type="domain" description="MoeA N-terminal and linker" evidence="1">
    <location>
        <begin position="11"/>
        <end position="78"/>
    </location>
</feature>
<feature type="non-terminal residue" evidence="2">
    <location>
        <position position="81"/>
    </location>
</feature>
<sequence>MKQEQFLNLATAEEALKKFRDAVKPSPLGEEVLPLVEVRGRVLSRDVAATINVPFYDRSNFDGYAVRAEDTFGAEEIQPVN</sequence>
<proteinExistence type="predicted"/>
<evidence type="ECO:0000313" key="2">
    <source>
        <dbReference type="EMBL" id="SVE16886.1"/>
    </source>
</evidence>
<dbReference type="Gene3D" id="3.90.105.10">
    <property type="entry name" value="Molybdopterin biosynthesis moea protein, domain 2"/>
    <property type="match status" value="1"/>
</dbReference>
<dbReference type="PANTHER" id="PTHR10192:SF19">
    <property type="entry name" value="MOLYBDOPTERIN BIOSYNTHESIS PROTEIN MJ0666-RELATED"/>
    <property type="match status" value="1"/>
</dbReference>
<evidence type="ECO:0000259" key="1">
    <source>
        <dbReference type="Pfam" id="PF03453"/>
    </source>
</evidence>
<dbReference type="GO" id="GO:0061599">
    <property type="term" value="F:molybdopterin molybdotransferase activity"/>
    <property type="evidence" value="ECO:0007669"/>
    <property type="project" value="TreeGrafter"/>
</dbReference>
<dbReference type="InterPro" id="IPR036135">
    <property type="entry name" value="MoeA_linker/N_sf"/>
</dbReference>
<dbReference type="EMBL" id="UINC01198776">
    <property type="protein sequence ID" value="SVE16886.1"/>
    <property type="molecule type" value="Genomic_DNA"/>
</dbReference>
<gene>
    <name evidence="2" type="ORF">METZ01_LOCUS469740</name>
</gene>
<dbReference type="InterPro" id="IPR005110">
    <property type="entry name" value="MoeA_linker/N"/>
</dbReference>
<dbReference type="InterPro" id="IPR038987">
    <property type="entry name" value="MoeA-like"/>
</dbReference>
<organism evidence="2">
    <name type="scientific">marine metagenome</name>
    <dbReference type="NCBI Taxonomy" id="408172"/>
    <lineage>
        <taxon>unclassified sequences</taxon>
        <taxon>metagenomes</taxon>
        <taxon>ecological metagenomes</taxon>
    </lineage>
</organism>
<protein>
    <recommendedName>
        <fullName evidence="1">MoeA N-terminal and linker domain-containing protein</fullName>
    </recommendedName>
</protein>
<dbReference type="Gene3D" id="2.170.190.11">
    <property type="entry name" value="Molybdopterin biosynthesis moea protein, domain 3"/>
    <property type="match status" value="1"/>
</dbReference>
<dbReference type="AlphaFoldDB" id="A0A383B9N0"/>
<dbReference type="GO" id="GO:0006777">
    <property type="term" value="P:Mo-molybdopterin cofactor biosynthetic process"/>
    <property type="evidence" value="ECO:0007669"/>
    <property type="project" value="TreeGrafter"/>
</dbReference>
<dbReference type="Pfam" id="PF03453">
    <property type="entry name" value="MoeA_N"/>
    <property type="match status" value="1"/>
</dbReference>
<dbReference type="PANTHER" id="PTHR10192">
    <property type="entry name" value="MOLYBDOPTERIN BIOSYNTHESIS PROTEIN"/>
    <property type="match status" value="1"/>
</dbReference>